<dbReference type="GO" id="GO:0015528">
    <property type="term" value="F:lactose:proton symporter activity"/>
    <property type="evidence" value="ECO:0007669"/>
    <property type="project" value="TreeGrafter"/>
</dbReference>
<evidence type="ECO:0000256" key="8">
    <source>
        <dbReference type="SAM" id="Phobius"/>
    </source>
</evidence>
<dbReference type="InterPro" id="IPR036259">
    <property type="entry name" value="MFS_trans_sf"/>
</dbReference>
<feature type="transmembrane region" description="Helical" evidence="8">
    <location>
        <begin position="389"/>
        <end position="408"/>
    </location>
</feature>
<evidence type="ECO:0000256" key="6">
    <source>
        <dbReference type="ARBA" id="ARBA00022989"/>
    </source>
</evidence>
<keyword evidence="5 8" id="KW-0812">Transmembrane</keyword>
<gene>
    <name evidence="10" type="ORF">FHU12_2175</name>
</gene>
<feature type="transmembrane region" description="Helical" evidence="8">
    <location>
        <begin position="357"/>
        <end position="377"/>
    </location>
</feature>
<dbReference type="Proteomes" id="UP000320710">
    <property type="component" value="Unassembled WGS sequence"/>
</dbReference>
<evidence type="ECO:0000256" key="7">
    <source>
        <dbReference type="ARBA" id="ARBA00023136"/>
    </source>
</evidence>
<feature type="transmembrane region" description="Helical" evidence="8">
    <location>
        <begin position="267"/>
        <end position="287"/>
    </location>
</feature>
<protein>
    <submittedName>
        <fullName evidence="10">OHS family lactose permease-like MFS transporter</fullName>
    </submittedName>
</protein>
<evidence type="ECO:0000256" key="2">
    <source>
        <dbReference type="ARBA" id="ARBA00022448"/>
    </source>
</evidence>
<dbReference type="PRINTS" id="PR00174">
    <property type="entry name" value="LACYSMPORT"/>
</dbReference>
<dbReference type="PROSITE" id="PS50850">
    <property type="entry name" value="MFS"/>
    <property type="match status" value="1"/>
</dbReference>
<proteinExistence type="predicted"/>
<feature type="transmembrane region" description="Helical" evidence="8">
    <location>
        <begin position="20"/>
        <end position="45"/>
    </location>
</feature>
<keyword evidence="3" id="KW-1003">Cell membrane</keyword>
<feature type="transmembrane region" description="Helical" evidence="8">
    <location>
        <begin position="113"/>
        <end position="136"/>
    </location>
</feature>
<evidence type="ECO:0000256" key="4">
    <source>
        <dbReference type="ARBA" id="ARBA00022519"/>
    </source>
</evidence>
<dbReference type="EMBL" id="VFMJ01000001">
    <property type="protein sequence ID" value="TQI84656.1"/>
    <property type="molecule type" value="Genomic_DNA"/>
</dbReference>
<keyword evidence="2" id="KW-0813">Transport</keyword>
<dbReference type="SUPFAM" id="SSF103473">
    <property type="entry name" value="MFS general substrate transporter"/>
    <property type="match status" value="1"/>
</dbReference>
<evidence type="ECO:0000256" key="3">
    <source>
        <dbReference type="ARBA" id="ARBA00022475"/>
    </source>
</evidence>
<reference evidence="10 11" key="1">
    <citation type="submission" date="2019-06" db="EMBL/GenBank/DDBJ databases">
        <authorList>
            <person name="Deangelis K."/>
            <person name="Huntemann M."/>
            <person name="Clum A."/>
            <person name="Pillay M."/>
            <person name="Palaniappan K."/>
            <person name="Varghese N."/>
            <person name="Mikhailova N."/>
            <person name="Stamatis D."/>
            <person name="Reddy T."/>
            <person name="Daum C."/>
            <person name="Shapiro N."/>
            <person name="Ivanova N."/>
            <person name="Kyrpides N."/>
            <person name="Woyke T."/>
        </authorList>
    </citation>
    <scope>NUCLEOTIDE SEQUENCE [LARGE SCALE GENOMIC DNA]</scope>
    <source>
        <strain evidence="10 11">106R</strain>
    </source>
</reference>
<comment type="caution">
    <text evidence="10">The sequence shown here is derived from an EMBL/GenBank/DDBJ whole genome shotgun (WGS) entry which is preliminary data.</text>
</comment>
<evidence type="ECO:0000256" key="5">
    <source>
        <dbReference type="ARBA" id="ARBA00022692"/>
    </source>
</evidence>
<reference evidence="10 11" key="2">
    <citation type="submission" date="2019-07" db="EMBL/GenBank/DDBJ databases">
        <title>Investigation of anaerobic lignin degradation for improved lignocellulosic biofuels.</title>
        <authorList>
            <person name="Deangelis K.PhD."/>
        </authorList>
    </citation>
    <scope>NUCLEOTIDE SEQUENCE [LARGE SCALE GENOMIC DNA]</scope>
    <source>
        <strain evidence="10 11">106R</strain>
    </source>
</reference>
<dbReference type="NCBIfam" id="NF007077">
    <property type="entry name" value="PRK09528.1"/>
    <property type="match status" value="1"/>
</dbReference>
<dbReference type="NCBIfam" id="TIGR00882">
    <property type="entry name" value="2A0105"/>
    <property type="match status" value="1"/>
</dbReference>
<feature type="transmembrane region" description="Helical" evidence="8">
    <location>
        <begin position="299"/>
        <end position="322"/>
    </location>
</feature>
<evidence type="ECO:0000256" key="1">
    <source>
        <dbReference type="ARBA" id="ARBA00004429"/>
    </source>
</evidence>
<keyword evidence="6 8" id="KW-1133">Transmembrane helix</keyword>
<feature type="transmembrane region" description="Helical" evidence="8">
    <location>
        <begin position="87"/>
        <end position="107"/>
    </location>
</feature>
<evidence type="ECO:0000259" key="9">
    <source>
        <dbReference type="PROSITE" id="PS50850"/>
    </source>
</evidence>
<accession>A0AA46QB04</accession>
<dbReference type="Pfam" id="PF01306">
    <property type="entry name" value="LacY_symp"/>
    <property type="match status" value="1"/>
</dbReference>
<feature type="transmembrane region" description="Helical" evidence="8">
    <location>
        <begin position="57"/>
        <end position="75"/>
    </location>
</feature>
<feature type="transmembrane region" description="Helical" evidence="8">
    <location>
        <begin position="222"/>
        <end position="247"/>
    </location>
</feature>
<sequence>MELTSLTGALPMNRETKKYYVLLSGLLFFFFFTWSSSFSLISLWLNQKIGLKGAETGLIFSAISLVALCAQPLYGFIQDKLGLRKHLLQFLGVMLLLTGPFFIYIYAPLLASSLPLGALVGGVFIGATFFAGIGALESYTERVSRISGFEFGRARMWGSLGWASATFLAGFIFNIDPNINFWLASAAAVVFLLLLSQVRELKPNAMAGLAFGKPENLRLQDALALLRMPGFWALVVFVLGISVYNVFDQQFSVYFASQFASREQGNEMYGFLNSLQVFLEAGGMFLAPLLVNRIGAKQGLLLAGGVMALRMFGSGLVSGALMISAMKLLHAVELPILLIAIFKYIASRFDSRLSSTLYLVGFQFITQVMASFLSPLAGYGYDRIGFADTYLLMGCAVAATTLVSCFLLRGERSASAAPFQSAIKSSESVQ</sequence>
<keyword evidence="7 8" id="KW-0472">Membrane</keyword>
<feature type="domain" description="Major facilitator superfamily (MFS) profile" evidence="9">
    <location>
        <begin position="20"/>
        <end position="412"/>
    </location>
</feature>
<dbReference type="AlphaFoldDB" id="A0AA46QB04"/>
<dbReference type="Gene3D" id="1.20.1250.20">
    <property type="entry name" value="MFS general substrate transporter like domains"/>
    <property type="match status" value="2"/>
</dbReference>
<dbReference type="GO" id="GO:0030395">
    <property type="term" value="F:lactose binding"/>
    <property type="evidence" value="ECO:0007669"/>
    <property type="project" value="TreeGrafter"/>
</dbReference>
<dbReference type="InterPro" id="IPR000576">
    <property type="entry name" value="LacY/RafB_perm_fam"/>
</dbReference>
<evidence type="ECO:0000313" key="10">
    <source>
        <dbReference type="EMBL" id="TQI84656.1"/>
    </source>
</evidence>
<feature type="transmembrane region" description="Helical" evidence="8">
    <location>
        <begin position="328"/>
        <end position="345"/>
    </location>
</feature>
<keyword evidence="4" id="KW-0997">Cell inner membrane</keyword>
<evidence type="ECO:0000313" key="11">
    <source>
        <dbReference type="Proteomes" id="UP000320710"/>
    </source>
</evidence>
<dbReference type="GO" id="GO:0005886">
    <property type="term" value="C:plasma membrane"/>
    <property type="evidence" value="ECO:0007669"/>
    <property type="project" value="UniProtKB-SubCell"/>
</dbReference>
<dbReference type="PANTHER" id="PTHR23522:SF10">
    <property type="entry name" value="3-PHENYLPROPIONIC ACID TRANSPORTER-RELATED"/>
    <property type="match status" value="1"/>
</dbReference>
<name>A0AA46QB04_SERMA</name>
<organism evidence="10 11">
    <name type="scientific">Serratia marcescens</name>
    <dbReference type="NCBI Taxonomy" id="615"/>
    <lineage>
        <taxon>Bacteria</taxon>
        <taxon>Pseudomonadati</taxon>
        <taxon>Pseudomonadota</taxon>
        <taxon>Gammaproteobacteria</taxon>
        <taxon>Enterobacterales</taxon>
        <taxon>Yersiniaceae</taxon>
        <taxon>Serratia</taxon>
    </lineage>
</organism>
<comment type="subcellular location">
    <subcellularLocation>
        <location evidence="1">Cell inner membrane</location>
        <topology evidence="1">Multi-pass membrane protein</topology>
    </subcellularLocation>
</comment>
<feature type="transmembrane region" description="Helical" evidence="8">
    <location>
        <begin position="157"/>
        <end position="175"/>
    </location>
</feature>
<dbReference type="PANTHER" id="PTHR23522">
    <property type="entry name" value="BLL5896 PROTEIN"/>
    <property type="match status" value="1"/>
</dbReference>
<dbReference type="InterPro" id="IPR020846">
    <property type="entry name" value="MFS_dom"/>
</dbReference>
<feature type="transmembrane region" description="Helical" evidence="8">
    <location>
        <begin position="181"/>
        <end position="201"/>
    </location>
</feature>